<organism evidence="1">
    <name type="scientific">Zymomonas mobilis subsp. mobilis str. CP4 = NRRL B-14023</name>
    <dbReference type="NCBI Taxonomy" id="627343"/>
    <lineage>
        <taxon>Bacteria</taxon>
        <taxon>Pseudomonadati</taxon>
        <taxon>Pseudomonadota</taxon>
        <taxon>Alphaproteobacteria</taxon>
        <taxon>Sphingomonadales</taxon>
        <taxon>Zymomonadaceae</taxon>
        <taxon>Zymomonas</taxon>
    </lineage>
</organism>
<evidence type="ECO:0000313" key="1">
    <source>
        <dbReference type="EMBL" id="ACE07194.1"/>
    </source>
</evidence>
<reference evidence="1" key="1">
    <citation type="submission" date="2008-05" db="EMBL/GenBank/DDBJ databases">
        <title>Zymomonas mobilis strain CP4 harbors five plasmids of similar size: analysis of a 32.6 kb representative.</title>
        <authorList>
            <person name="Pappas K.M."/>
            <person name="Villias G."/>
            <person name="Krimitzas A."/>
            <person name="Beletsiotis E."/>
            <person name="Typas M.A."/>
        </authorList>
    </citation>
    <scope>NUCLEOTIDE SEQUENCE</scope>
    <source>
        <strain evidence="1">CP4</strain>
        <plasmid evidence="1">pCP4.2</plasmid>
    </source>
</reference>
<geneLocation type="plasmid" evidence="1">
    <name>pCP4.2</name>
</geneLocation>
<protein>
    <submittedName>
        <fullName evidence="1">Uncharacterized protein</fullName>
    </submittedName>
</protein>
<name>B3GN67_ZYMMB</name>
<proteinExistence type="predicted"/>
<keyword evidence="1" id="KW-0614">Plasmid</keyword>
<sequence>MIMISTQYSRCFMATHTREKFATQVDMEILNTIRNLAQNEGRQIQSLVEEALSDLIEKRRLNQPRNRVMNIYQASHKNFATLYKKLAE</sequence>
<accession>B3GN67</accession>
<dbReference type="AlphaFoldDB" id="B3GN67"/>
<dbReference type="EMBL" id="EU709732">
    <property type="protein sequence ID" value="ACE07194.1"/>
    <property type="molecule type" value="Genomic_DNA"/>
</dbReference>